<proteinExistence type="predicted"/>
<dbReference type="Proteomes" id="UP000640489">
    <property type="component" value="Unassembled WGS sequence"/>
</dbReference>
<keyword evidence="3" id="KW-0378">Hydrolase</keyword>
<reference evidence="3" key="1">
    <citation type="submission" date="2020-11" db="EMBL/GenBank/DDBJ databases">
        <title>Nocardioides sp. nov., isolated from Soil of Cynanchum wilfordii Hemsley rhizosphere.</title>
        <authorList>
            <person name="Lee J.-S."/>
            <person name="Suh M.K."/>
            <person name="Kim J.-S."/>
        </authorList>
    </citation>
    <scope>NUCLEOTIDE SEQUENCE</scope>
    <source>
        <strain evidence="3">KCTC 19275</strain>
    </source>
</reference>
<evidence type="ECO:0000256" key="1">
    <source>
        <dbReference type="SAM" id="SignalP"/>
    </source>
</evidence>
<evidence type="ECO:0000313" key="3">
    <source>
        <dbReference type="EMBL" id="MBF4765313.1"/>
    </source>
</evidence>
<dbReference type="Pfam" id="PF07510">
    <property type="entry name" value="GmrSD_C"/>
    <property type="match status" value="1"/>
</dbReference>
<feature type="signal peptide" evidence="1">
    <location>
        <begin position="1"/>
        <end position="27"/>
    </location>
</feature>
<feature type="domain" description="GmrSD restriction endonucleases C-terminal" evidence="2">
    <location>
        <begin position="82"/>
        <end position="215"/>
    </location>
</feature>
<comment type="caution">
    <text evidence="3">The sequence shown here is derived from an EMBL/GenBank/DDBJ whole genome shotgun (WGS) entry which is preliminary data.</text>
</comment>
<sequence length="222" mass="25298">MGQPVRRLTVLVALLVLLALVPGPASASPGDRIRDLLERVAVTDTAPYHPGYDRDCDPGGCVFGEEWTDDNDTRFGHNGCDTRQDVLLQQMRDIELRWGSECRIYQARLKDPYTGRNLTWKRDGYRIQIDHVYPLSTAWYAGAWAWTQRKRVRFANDVDHELLAVWGAANQAKENSTPSEWLPPRTAYHCRYVLRYLQVALRYGLSVTAADVATMRDVASRC</sequence>
<feature type="chain" id="PRO_5037021309" evidence="1">
    <location>
        <begin position="28"/>
        <end position="222"/>
    </location>
</feature>
<keyword evidence="4" id="KW-1185">Reference proteome</keyword>
<organism evidence="3 4">
    <name type="scientific">Nocardioides islandensis</name>
    <dbReference type="NCBI Taxonomy" id="433663"/>
    <lineage>
        <taxon>Bacteria</taxon>
        <taxon>Bacillati</taxon>
        <taxon>Actinomycetota</taxon>
        <taxon>Actinomycetes</taxon>
        <taxon>Propionibacteriales</taxon>
        <taxon>Nocardioidaceae</taxon>
        <taxon>Nocardioides</taxon>
    </lineage>
</organism>
<dbReference type="InterPro" id="IPR011089">
    <property type="entry name" value="GmrSD_C"/>
</dbReference>
<dbReference type="GO" id="GO:0004519">
    <property type="term" value="F:endonuclease activity"/>
    <property type="evidence" value="ECO:0007669"/>
    <property type="project" value="UniProtKB-KW"/>
</dbReference>
<dbReference type="PANTHER" id="PTHR24094:SF15">
    <property type="entry name" value="AMP-DEPENDENT SYNTHETASE_LIGASE DOMAIN-CONTAINING PROTEIN-RELATED"/>
    <property type="match status" value="1"/>
</dbReference>
<protein>
    <submittedName>
        <fullName evidence="3">HNH endonuclease</fullName>
    </submittedName>
</protein>
<keyword evidence="3" id="KW-0255">Endonuclease</keyword>
<evidence type="ECO:0000259" key="2">
    <source>
        <dbReference type="Pfam" id="PF07510"/>
    </source>
</evidence>
<accession>A0A930YFX9</accession>
<keyword evidence="1" id="KW-0732">Signal</keyword>
<evidence type="ECO:0000313" key="4">
    <source>
        <dbReference type="Proteomes" id="UP000640489"/>
    </source>
</evidence>
<dbReference type="PANTHER" id="PTHR24094">
    <property type="entry name" value="SECRETED PROTEIN"/>
    <property type="match status" value="1"/>
</dbReference>
<name>A0A930YFX9_9ACTN</name>
<gene>
    <name evidence="3" type="ORF">ISU07_19440</name>
</gene>
<dbReference type="EMBL" id="JADKPN010000014">
    <property type="protein sequence ID" value="MBF4765313.1"/>
    <property type="molecule type" value="Genomic_DNA"/>
</dbReference>
<dbReference type="AlphaFoldDB" id="A0A930YFX9"/>
<keyword evidence="3" id="KW-0540">Nuclease</keyword>